<organism evidence="1 2">
    <name type="scientific">Nezara viridula</name>
    <name type="common">Southern green stink bug</name>
    <name type="synonym">Cimex viridulus</name>
    <dbReference type="NCBI Taxonomy" id="85310"/>
    <lineage>
        <taxon>Eukaryota</taxon>
        <taxon>Metazoa</taxon>
        <taxon>Ecdysozoa</taxon>
        <taxon>Arthropoda</taxon>
        <taxon>Hexapoda</taxon>
        <taxon>Insecta</taxon>
        <taxon>Pterygota</taxon>
        <taxon>Neoptera</taxon>
        <taxon>Paraneoptera</taxon>
        <taxon>Hemiptera</taxon>
        <taxon>Heteroptera</taxon>
        <taxon>Panheteroptera</taxon>
        <taxon>Pentatomomorpha</taxon>
        <taxon>Pentatomoidea</taxon>
        <taxon>Pentatomidae</taxon>
        <taxon>Pentatominae</taxon>
        <taxon>Nezara</taxon>
    </lineage>
</organism>
<dbReference type="EMBL" id="OV725082">
    <property type="protein sequence ID" value="CAH1404788.1"/>
    <property type="molecule type" value="Genomic_DNA"/>
</dbReference>
<reference evidence="1" key="1">
    <citation type="submission" date="2022-01" db="EMBL/GenBank/DDBJ databases">
        <authorList>
            <person name="King R."/>
        </authorList>
    </citation>
    <scope>NUCLEOTIDE SEQUENCE</scope>
</reference>
<gene>
    <name evidence="1" type="ORF">NEZAVI_LOCUS13136</name>
</gene>
<sequence length="51" mass="6392">MISRIERVRNVTIRERFEIKIPKIIVAWEAEGRRRRGRSQLDGRTEWWRVW</sequence>
<feature type="non-terminal residue" evidence="1">
    <location>
        <position position="51"/>
    </location>
</feature>
<evidence type="ECO:0000313" key="1">
    <source>
        <dbReference type="EMBL" id="CAH1404788.1"/>
    </source>
</evidence>
<evidence type="ECO:0000313" key="2">
    <source>
        <dbReference type="Proteomes" id="UP001152798"/>
    </source>
</evidence>
<proteinExistence type="predicted"/>
<name>A0A9P0HLD3_NEZVI</name>
<protein>
    <submittedName>
        <fullName evidence="1">Uncharacterized protein</fullName>
    </submittedName>
</protein>
<keyword evidence="2" id="KW-1185">Reference proteome</keyword>
<dbReference type="AlphaFoldDB" id="A0A9P0HLD3"/>
<dbReference type="Proteomes" id="UP001152798">
    <property type="component" value="Chromosome 6"/>
</dbReference>
<accession>A0A9P0HLD3</accession>